<protein>
    <recommendedName>
        <fullName evidence="2">PH domain-containing protein</fullName>
    </recommendedName>
</protein>
<dbReference type="PROSITE" id="PS50003">
    <property type="entry name" value="PH_DOMAIN"/>
    <property type="match status" value="1"/>
</dbReference>
<comment type="caution">
    <text evidence="3">The sequence shown here is derived from an EMBL/GenBank/DDBJ whole genome shotgun (WGS) entry which is preliminary data.</text>
</comment>
<dbReference type="SMART" id="SM00233">
    <property type="entry name" value="PH"/>
    <property type="match status" value="1"/>
</dbReference>
<feature type="compositionally biased region" description="Basic and acidic residues" evidence="1">
    <location>
        <begin position="503"/>
        <end position="516"/>
    </location>
</feature>
<feature type="compositionally biased region" description="Polar residues" evidence="1">
    <location>
        <begin position="1791"/>
        <end position="1800"/>
    </location>
</feature>
<feature type="region of interest" description="Disordered" evidence="1">
    <location>
        <begin position="451"/>
        <end position="516"/>
    </location>
</feature>
<evidence type="ECO:0000259" key="2">
    <source>
        <dbReference type="PROSITE" id="PS50003"/>
    </source>
</evidence>
<dbReference type="PANTHER" id="PTHR22774:SF11">
    <property type="entry name" value="CHOREIN N-TERMINAL DOMAIN-CONTAINING PROTEIN"/>
    <property type="match status" value="1"/>
</dbReference>
<dbReference type="Proteomes" id="UP001530315">
    <property type="component" value="Unassembled WGS sequence"/>
</dbReference>
<proteinExistence type="predicted"/>
<evidence type="ECO:0000313" key="3">
    <source>
        <dbReference type="EMBL" id="KAL3773002.1"/>
    </source>
</evidence>
<feature type="compositionally biased region" description="Polar residues" evidence="1">
    <location>
        <begin position="1816"/>
        <end position="1827"/>
    </location>
</feature>
<feature type="domain" description="PH" evidence="2">
    <location>
        <begin position="1441"/>
        <end position="1559"/>
    </location>
</feature>
<sequence length="2312" mass="253334">MENFVFNLFREQLSRIIVDFSPSSINANFLSGRGSITNVRLNVDLINGYLYSSSSANNNNRGGRGGGGGSSSPGGIFPSLEFVEVSLSELRVEVTSYANLKRSPIVLVIGEIRAVARERLEYGIGGGAGAKEEDDYDYGPSSSTASPTPQPQPQQQQYGILHRILDNLSVKIGRVEVSFSSLGKFKTRRRGPWTPPSVRTIFDGVEWASVSESGHAGSPDSVWAHNDARDRDRGGGGGGGGGHHHRSYVIYKRLTAVCRVELMGGGEASSERRPAASSSSSSSSTTKTTTTTATLLSDARIEAHIAYTRRLRDAGVSGADVDVRIRDVDVDLDATSAPSSSSSSSGRCELSSFAHALVGLVHCYYRDRPFVDPLLPDGILSSSVGPTGGGFLESGGTRGIDRAACGDGEGAVAGPDGFLPEVALLDDELHSSDESDLNDEQDAEHDEVYLAWKEREEPEETPTTGSASERGDSVFLASDVGRDDDPRVSSSTKRGGGGIEAGSRGDNKNEKRSAEPYERKRKAVIVIASGAQKFEKLSFSLSIPRINMKLHLPSSKTASNNELSSPGKDGVEPEANYYCLELLLEGLVAECIWPKNSLGEMGGHVQGSIKYCHVLETAYRGTKEGACGPKPRNVVKMSPLLRLGTRVFQGHDVFSLSPRVLGNHHVVNNASKCDEFPLMEDRQTTWSWNRQVSGRRAFAFKSTISFIDETLSRWSKTNVQHEASLGELEVVLDSAPLERLSKIFSYPRYQENIWFDERWLSGEWHAEISSEMIAFEKGGFWLQNHVQPLPSLYPSRRKRSAPSSELRSVTAHLDTITFRLPNPMQDLASFRMADVIFSISEATILVSSDLPPSFLSGDITPENSEHDFPHDPADISSIAAGQATDMRAHTDHETKFRMQVSLFDCQVTILPVHAYSLGKTELALCNLIAPTNVTVLMSLEHKEAQQSSKDTNQSNARTSKSLVLSVLVQKLEFNVVLRNIYYALETVHYHAESVINAFSSSGNVDRCVPAVAESATDIAEEIAATSIICIHVPGVEILAWDDQTHAPGQRKHNLLCRVKAGQFEFGMECKNTQSHVEEATVYKCFFKSLLVEICSRLDEHTFKMVEILSFGRTTSSSNIVEKACFYFLNDVTGTLKRGFILRAEYESAESISSALALEIACPLFVDLNINAIECFLNLMPQCLLSSVFVGSSSHIGKTLLGSALMLIGLKVSEILRSNRSDPRESEISDGMGNSFFRLSIHQLIVLVPSNNESSFVLSLSDVEVAAGKAKDIASHPCVANKNCGSGNRTWLGEFYLLGEEKTRSHAGTFYLLRSSYGVLRVASNEIIVPASSINWSSPVGLGGYSNAPPFDIFAMKDLILSFMHLGMPFSSLYFKLYKLSPNSAESAQDFSLASSQLHDSIGSYHCKIHDVIGQLTAEVDRLRCKVFSKENERVGALAMASSDASGWVRVGEEMNFSHRLFSSATFWRYWCVLDNNLIILYETPGAVPSFVIPLRASSQLRSIAMSSSSSKIGSSIVGEHVRLKGFALFDSEVGSGLFFVATDISGYHMWVRAISAALKKVKSNVSENIGGVNQDNGELPTESDQYVDSFQTYDGTAFMSPQGEDIPMKELSEPTNDGALERLTLLDSDSENLEMEEISLGCDETGPKDFPAFNENASSAEMPFNRPPSSAPNLPIQEPLPIRERLALAKGKSKTTFGSALKTAKGGIIAVSEVGRHGVKQAVLKQGSREDEPTKRSLAVGQTMSRLKINANTKMTAALSSMQDQMSATTGSLPEEKSVLGPKISLLKTLVASTPPSTRVQLPKDSNDDDHPEPSGLSSKASDEISGNLSQDIRKKLFNLDQSMSNTMRRLKIDEKVNQLSAAVKSGVMNDPVMRQIGSVNRSQSRNSEHSRQRLGIGDERKSMKPIKFDARETFSASSDLPLKIKSPITYGETLLVDDSLSEKVQSLRKIEGSWVVTVDSINLVEDKPMILDPTNHVEYGERVPCSVNPEKQPSFDSQDPCRWKYRIVATEISGGFSVGVQASVERTISEVLTFHTRVSETIANHLPTTAEFNSQRVLMPDCVDSSILQKLSPMDGLRISGQLLETFLDVNSSPSDGVFVRDKYCKLVKFFFSTLLGCHIPEEAVSATKVFLGIGDLLSESDSYASTIETHSLSEAYNRVSIAEAQPMSRTNQVEFDTESDQAYSSLINVVMEGYTAAARERDKALANLATTSIINDNSIMNEYFNSSHSMSRMINKKDLNRNSTDEEMLNLCRQLGNEIESRTLAEIEINRLNDRLEFERKIAHAKERELRAELAKYKNATQHQSNAERC</sequence>
<accession>A0ABD3NE24</accession>
<feature type="region of interest" description="Disordered" evidence="1">
    <location>
        <begin position="126"/>
        <end position="156"/>
    </location>
</feature>
<reference evidence="3 4" key="1">
    <citation type="submission" date="2024-10" db="EMBL/GenBank/DDBJ databases">
        <title>Updated reference genomes for cyclostephanoid diatoms.</title>
        <authorList>
            <person name="Roberts W.R."/>
            <person name="Alverson A.J."/>
        </authorList>
    </citation>
    <scope>NUCLEOTIDE SEQUENCE [LARGE SCALE GENOMIC DNA]</scope>
    <source>
        <strain evidence="3 4">AJA276-08</strain>
    </source>
</reference>
<feature type="compositionally biased region" description="Low complexity" evidence="1">
    <location>
        <begin position="140"/>
        <end position="156"/>
    </location>
</feature>
<keyword evidence="4" id="KW-1185">Reference proteome</keyword>
<feature type="compositionally biased region" description="Low complexity" evidence="1">
    <location>
        <begin position="275"/>
        <end position="293"/>
    </location>
</feature>
<dbReference type="InterPro" id="IPR001849">
    <property type="entry name" value="PH_domain"/>
</dbReference>
<organism evidence="3 4">
    <name type="scientific">Stephanodiscus triporus</name>
    <dbReference type="NCBI Taxonomy" id="2934178"/>
    <lineage>
        <taxon>Eukaryota</taxon>
        <taxon>Sar</taxon>
        <taxon>Stramenopiles</taxon>
        <taxon>Ochrophyta</taxon>
        <taxon>Bacillariophyta</taxon>
        <taxon>Coscinodiscophyceae</taxon>
        <taxon>Thalassiosirophycidae</taxon>
        <taxon>Stephanodiscales</taxon>
        <taxon>Stephanodiscaceae</taxon>
        <taxon>Stephanodiscus</taxon>
    </lineage>
</organism>
<name>A0ABD3NE24_9STRA</name>
<evidence type="ECO:0000313" key="4">
    <source>
        <dbReference type="Proteomes" id="UP001530315"/>
    </source>
</evidence>
<dbReference type="EMBL" id="JALLAZ020001559">
    <property type="protein sequence ID" value="KAL3773002.1"/>
    <property type="molecule type" value="Genomic_DNA"/>
</dbReference>
<feature type="region of interest" description="Disordered" evidence="1">
    <location>
        <begin position="265"/>
        <end position="293"/>
    </location>
</feature>
<dbReference type="InterPro" id="IPR026728">
    <property type="entry name" value="BLTP3A/B"/>
</dbReference>
<feature type="region of interest" description="Disordered" evidence="1">
    <location>
        <begin position="1791"/>
        <end position="1827"/>
    </location>
</feature>
<dbReference type="SUPFAM" id="SSF50729">
    <property type="entry name" value="PH domain-like"/>
    <property type="match status" value="1"/>
</dbReference>
<gene>
    <name evidence="3" type="ORF">ACHAW5_001911</name>
</gene>
<feature type="region of interest" description="Disordered" evidence="1">
    <location>
        <begin position="212"/>
        <end position="245"/>
    </location>
</feature>
<evidence type="ECO:0000256" key="1">
    <source>
        <dbReference type="SAM" id="MobiDB-lite"/>
    </source>
</evidence>
<dbReference type="PANTHER" id="PTHR22774">
    <property type="entry name" value="CHOREIN N-TERMINAL DOMAIN-CONTAINING PROTEIN"/>
    <property type="match status" value="1"/>
</dbReference>